<sequence>MHAISGTEALAAGKLNRYQLRTRYDAVYRGVYVPRGTKLTPEDKAMAAWLWSGRRATVVGLSAAALHGSLWIDAKHPAELNQASQHRTVGIRLHCDALADDEICLVRGIRTTTPHRTAFDLGRRRGLTTAVIPVDALLQATSLNIPEVHPLVVRHKGMRGLIQLREVLDLADDGAESPQETRLRLLYTEAGMRPSHSQINVFDGYTLVGRIDMGWPEWKVGVQYDGIQHWTDPRQRTKDIDQNVEYQDLGWRIVRVGADLLRYRRGTIIARTMAALRAAGAPY</sequence>
<evidence type="ECO:0008006" key="3">
    <source>
        <dbReference type="Google" id="ProtNLM"/>
    </source>
</evidence>
<gene>
    <name evidence="1" type="ORF">ACT17_32390</name>
</gene>
<comment type="caution">
    <text evidence="1">The sequence shown here is derived from an EMBL/GenBank/DDBJ whole genome shotgun (WGS) entry which is preliminary data.</text>
</comment>
<evidence type="ECO:0000313" key="1">
    <source>
        <dbReference type="EMBL" id="KMV14004.1"/>
    </source>
</evidence>
<evidence type="ECO:0000313" key="2">
    <source>
        <dbReference type="Proteomes" id="UP000037594"/>
    </source>
</evidence>
<dbReference type="Proteomes" id="UP000037594">
    <property type="component" value="Unassembled WGS sequence"/>
</dbReference>
<dbReference type="AlphaFoldDB" id="A0A0J8WLW9"/>
<dbReference type="PATRIC" id="fig|451644.5.peg.6653"/>
<protein>
    <recommendedName>
        <fullName evidence="3">Cullin, a subunit of E3 ubiquitin ligase</fullName>
    </recommendedName>
</protein>
<proteinExistence type="predicted"/>
<accession>A0A0J8WLW9</accession>
<organism evidence="1 2">
    <name type="scientific">Mycolicibacterium conceptionense</name>
    <dbReference type="NCBI Taxonomy" id="451644"/>
    <lineage>
        <taxon>Bacteria</taxon>
        <taxon>Bacillati</taxon>
        <taxon>Actinomycetota</taxon>
        <taxon>Actinomycetes</taxon>
        <taxon>Mycobacteriales</taxon>
        <taxon>Mycobacteriaceae</taxon>
        <taxon>Mycolicibacterium</taxon>
    </lineage>
</organism>
<dbReference type="EMBL" id="LFOD01000062">
    <property type="protein sequence ID" value="KMV14004.1"/>
    <property type="molecule type" value="Genomic_DNA"/>
</dbReference>
<dbReference type="InterPro" id="IPR011335">
    <property type="entry name" value="Restrct_endonuc-II-like"/>
</dbReference>
<name>A0A0J8WLW9_9MYCO</name>
<reference evidence="1 2" key="1">
    <citation type="submission" date="2015-06" db="EMBL/GenBank/DDBJ databases">
        <title>Genome sequence of Mycobacterium conceptionense strain MLE.</title>
        <authorList>
            <person name="Greninger A.L."/>
            <person name="Cunningham G."/>
            <person name="Chiu C.Y."/>
            <person name="Miller S."/>
        </authorList>
    </citation>
    <scope>NUCLEOTIDE SEQUENCE [LARGE SCALE GENOMIC DNA]</scope>
    <source>
        <strain evidence="1 2">MLE</strain>
    </source>
</reference>
<dbReference type="SUPFAM" id="SSF52980">
    <property type="entry name" value="Restriction endonuclease-like"/>
    <property type="match status" value="1"/>
</dbReference>